<dbReference type="GO" id="GO:0005886">
    <property type="term" value="C:plasma membrane"/>
    <property type="evidence" value="ECO:0007669"/>
    <property type="project" value="UniProtKB-SubCell"/>
</dbReference>
<evidence type="ECO:0000313" key="11">
    <source>
        <dbReference type="Proteomes" id="UP000285301"/>
    </source>
</evidence>
<dbReference type="PROSITE" id="PS50262">
    <property type="entry name" value="G_PROTEIN_RECEP_F1_2"/>
    <property type="match status" value="1"/>
</dbReference>
<feature type="transmembrane region" description="Helical" evidence="8">
    <location>
        <begin position="79"/>
        <end position="98"/>
    </location>
</feature>
<evidence type="ECO:0000256" key="1">
    <source>
        <dbReference type="ARBA" id="ARBA00004651"/>
    </source>
</evidence>
<keyword evidence="11" id="KW-1185">Reference proteome</keyword>
<evidence type="ECO:0000256" key="8">
    <source>
        <dbReference type="SAM" id="Phobius"/>
    </source>
</evidence>
<dbReference type="GO" id="GO:0042277">
    <property type="term" value="F:peptide binding"/>
    <property type="evidence" value="ECO:0007669"/>
    <property type="project" value="TreeGrafter"/>
</dbReference>
<gene>
    <name evidence="10" type="ORF">B4U79_08090</name>
</gene>
<evidence type="ECO:0000256" key="3">
    <source>
        <dbReference type="ARBA" id="ARBA00022475"/>
    </source>
</evidence>
<dbReference type="AlphaFoldDB" id="A0A3S4QMK3"/>
<evidence type="ECO:0000256" key="5">
    <source>
        <dbReference type="ARBA" id="ARBA00022989"/>
    </source>
</evidence>
<comment type="similarity">
    <text evidence="2">Belongs to the G-protein coupled receptor 1 family.</text>
</comment>
<dbReference type="EMBL" id="NCKU01004822">
    <property type="protein sequence ID" value="RWS05391.1"/>
    <property type="molecule type" value="Genomic_DNA"/>
</dbReference>
<evidence type="ECO:0000256" key="2">
    <source>
        <dbReference type="ARBA" id="ARBA00010663"/>
    </source>
</evidence>
<dbReference type="GO" id="GO:0032870">
    <property type="term" value="P:cellular response to hormone stimulus"/>
    <property type="evidence" value="ECO:0007669"/>
    <property type="project" value="TreeGrafter"/>
</dbReference>
<dbReference type="OrthoDB" id="5975505at2759"/>
<evidence type="ECO:0000313" key="10">
    <source>
        <dbReference type="EMBL" id="RWS05391.1"/>
    </source>
</evidence>
<keyword evidence="7 10" id="KW-0675">Receptor</keyword>
<dbReference type="InterPro" id="IPR017452">
    <property type="entry name" value="GPCR_Rhodpsn_7TM"/>
</dbReference>
<organism evidence="10 11">
    <name type="scientific">Dinothrombium tinctorium</name>
    <dbReference type="NCBI Taxonomy" id="1965070"/>
    <lineage>
        <taxon>Eukaryota</taxon>
        <taxon>Metazoa</taxon>
        <taxon>Ecdysozoa</taxon>
        <taxon>Arthropoda</taxon>
        <taxon>Chelicerata</taxon>
        <taxon>Arachnida</taxon>
        <taxon>Acari</taxon>
        <taxon>Acariformes</taxon>
        <taxon>Trombidiformes</taxon>
        <taxon>Prostigmata</taxon>
        <taxon>Anystina</taxon>
        <taxon>Parasitengona</taxon>
        <taxon>Trombidioidea</taxon>
        <taxon>Trombidiidae</taxon>
        <taxon>Dinothrombium</taxon>
    </lineage>
</organism>
<dbReference type="STRING" id="1965070.A0A3S4QMK3"/>
<reference evidence="10 11" key="1">
    <citation type="journal article" date="2018" name="Gigascience">
        <title>Genomes of trombidid mites reveal novel predicted allergens and laterally-transferred genes associated with secondary metabolism.</title>
        <authorList>
            <person name="Dong X."/>
            <person name="Chaisiri K."/>
            <person name="Xia D."/>
            <person name="Armstrong S.D."/>
            <person name="Fang Y."/>
            <person name="Donnelly M.J."/>
            <person name="Kadowaki T."/>
            <person name="McGarry J.W."/>
            <person name="Darby A.C."/>
            <person name="Makepeace B.L."/>
        </authorList>
    </citation>
    <scope>NUCLEOTIDE SEQUENCE [LARGE SCALE GENOMIC DNA]</scope>
    <source>
        <strain evidence="10">UoL-WK</strain>
    </source>
</reference>
<proteinExistence type="inferred from homology"/>
<evidence type="ECO:0000256" key="6">
    <source>
        <dbReference type="ARBA" id="ARBA00023136"/>
    </source>
</evidence>
<feature type="domain" description="G-protein coupled receptors family 1 profile" evidence="9">
    <location>
        <begin position="1"/>
        <end position="126"/>
    </location>
</feature>
<dbReference type="Proteomes" id="UP000285301">
    <property type="component" value="Unassembled WGS sequence"/>
</dbReference>
<keyword evidence="5 8" id="KW-1133">Transmembrane helix</keyword>
<keyword evidence="4 8" id="KW-0812">Transmembrane</keyword>
<comment type="subcellular location">
    <subcellularLocation>
        <location evidence="1">Cell membrane</location>
        <topology evidence="1">Multi-pass membrane protein</topology>
    </subcellularLocation>
</comment>
<dbReference type="Gene3D" id="1.20.1070.10">
    <property type="entry name" value="Rhodopsin 7-helix transmembrane proteins"/>
    <property type="match status" value="1"/>
</dbReference>
<evidence type="ECO:0000259" key="9">
    <source>
        <dbReference type="PROSITE" id="PS50262"/>
    </source>
</evidence>
<dbReference type="PRINTS" id="PR00237">
    <property type="entry name" value="GPCRRHODOPSN"/>
</dbReference>
<name>A0A3S4QMK3_9ACAR</name>
<dbReference type="Pfam" id="PF00001">
    <property type="entry name" value="7tm_1"/>
    <property type="match status" value="1"/>
</dbReference>
<comment type="caution">
    <text evidence="10">The sequence shown here is derived from an EMBL/GenBank/DDBJ whole genome shotgun (WGS) entry which is preliminary data.</text>
</comment>
<accession>A0A3S4QMK3</accession>
<dbReference type="PANTHER" id="PTHR24241">
    <property type="entry name" value="NEUROPEPTIDE RECEPTOR-RELATED G-PROTEIN COUPLED RECEPTOR"/>
    <property type="match status" value="1"/>
</dbReference>
<dbReference type="InterPro" id="IPR000276">
    <property type="entry name" value="GPCR_Rhodpsn"/>
</dbReference>
<dbReference type="GO" id="GO:0004930">
    <property type="term" value="F:G protein-coupled receptor activity"/>
    <property type="evidence" value="ECO:0007669"/>
    <property type="project" value="InterPro"/>
</dbReference>
<dbReference type="SUPFAM" id="SSF81321">
    <property type="entry name" value="Family A G protein-coupled receptor-like"/>
    <property type="match status" value="1"/>
</dbReference>
<protein>
    <submittedName>
        <fullName evidence="10">Neuropeptide FF receptor 2-like protein</fullName>
    </submittedName>
</protein>
<keyword evidence="3" id="KW-1003">Cell membrane</keyword>
<evidence type="ECO:0000256" key="7">
    <source>
        <dbReference type="ARBA" id="ARBA00023170"/>
    </source>
</evidence>
<evidence type="ECO:0000256" key="4">
    <source>
        <dbReference type="ARBA" id="ARBA00022692"/>
    </source>
</evidence>
<dbReference type="PANTHER" id="PTHR24241:SF76">
    <property type="entry name" value="NEUROPEPTIDE SIFAMIDE RECEPTOR"/>
    <property type="match status" value="1"/>
</dbReference>
<feature type="transmembrane region" description="Helical" evidence="8">
    <location>
        <begin position="14"/>
        <end position="40"/>
    </location>
</feature>
<keyword evidence="6 8" id="KW-0472">Membrane</keyword>
<sequence>MSCSEIWPNNVSKITYFVVAKLCLCYLIPLFIITACYVAIWIKVCRRNIPEEKGANTDKSFNAQMDAVLQRSMLKVAKMMVVVVVIFVLSWFLLYIIFTRVKLRNPLKIGSVEERILMVSAPIAQW</sequence>